<dbReference type="Proteomes" id="UP001268610">
    <property type="component" value="Unassembled WGS sequence"/>
</dbReference>
<reference evidence="1" key="1">
    <citation type="submission" date="2023-04" db="EMBL/GenBank/DDBJ databases">
        <title>Genomic characterization of faba bean (Vicia faba) microsymbionts in Mexican soils.</title>
        <authorList>
            <person name="Rivera Orduna F.N."/>
            <person name="Guevara-Luna J."/>
            <person name="Yan J."/>
            <person name="Arroyo-Herrera I."/>
            <person name="Li Y."/>
            <person name="Vasquez-Murrieta M.S."/>
            <person name="Wang E.T."/>
        </authorList>
    </citation>
    <scope>NUCLEOTIDE SEQUENCE</scope>
    <source>
        <strain evidence="1">CH26</strain>
    </source>
</reference>
<proteinExistence type="predicted"/>
<protein>
    <submittedName>
        <fullName evidence="1">Uncharacterized protein</fullName>
    </submittedName>
</protein>
<dbReference type="AlphaFoldDB" id="A0AAJ2GWG3"/>
<organism evidence="1 2">
    <name type="scientific">Rhizobium hidalgonense</name>
    <dbReference type="NCBI Taxonomy" id="1538159"/>
    <lineage>
        <taxon>Bacteria</taxon>
        <taxon>Pseudomonadati</taxon>
        <taxon>Pseudomonadota</taxon>
        <taxon>Alphaproteobacteria</taxon>
        <taxon>Hyphomicrobiales</taxon>
        <taxon>Rhizobiaceae</taxon>
        <taxon>Rhizobium/Agrobacterium group</taxon>
        <taxon>Rhizobium</taxon>
    </lineage>
</organism>
<evidence type="ECO:0000313" key="1">
    <source>
        <dbReference type="EMBL" id="MDR9777185.1"/>
    </source>
</evidence>
<evidence type="ECO:0000313" key="2">
    <source>
        <dbReference type="Proteomes" id="UP001268610"/>
    </source>
</evidence>
<sequence length="241" mass="26636">MKSQMLFTLEEYVGNGLWRQKIVGLDEYANAFAQHSYKPLPRRAEAMMEREMTGPCVICSGSRHVRLPVMRMASARFSLASVAMPAIAEESYRTYPCPECNQQTAAEEKVAILYASSEFKRDPVPDGAKPDIARSLARSVADKMLNDGLIEIVEEKRGDDTLFLAKCAVVGPKVATRIEKRAYDAMKGFLGKVAEAAERSIAVWGSHYTGREGMISKGQAIDYMRASFDAALKEHEGEKAG</sequence>
<comment type="caution">
    <text evidence="1">The sequence shown here is derived from an EMBL/GenBank/DDBJ whole genome shotgun (WGS) entry which is preliminary data.</text>
</comment>
<gene>
    <name evidence="1" type="ORF">RJJ65_32020</name>
</gene>
<dbReference type="EMBL" id="JAVLSF010000036">
    <property type="protein sequence ID" value="MDR9777185.1"/>
    <property type="molecule type" value="Genomic_DNA"/>
</dbReference>
<name>A0AAJ2GWG3_9HYPH</name>
<accession>A0AAJ2GWG3</accession>
<dbReference type="RefSeq" id="WP_310865746.1">
    <property type="nucleotide sequence ID" value="NZ_JAVLSF010000036.1"/>
</dbReference>